<feature type="non-terminal residue" evidence="1">
    <location>
        <position position="1"/>
    </location>
</feature>
<dbReference type="Proteomes" id="UP000237466">
    <property type="component" value="Unassembled WGS sequence"/>
</dbReference>
<gene>
    <name evidence="1" type="ORF">CRN52_00830</name>
</gene>
<dbReference type="AlphaFoldDB" id="A0A2S3R8Q4"/>
<dbReference type="RefSeq" id="WP_206604510.1">
    <property type="nucleotide sequence ID" value="NZ_PDGH01000016.1"/>
</dbReference>
<evidence type="ECO:0000313" key="1">
    <source>
        <dbReference type="EMBL" id="POB50059.1"/>
    </source>
</evidence>
<reference evidence="1 2" key="1">
    <citation type="journal article" date="2018" name="Front. Microbiol.">
        <title>Phylogeny of Vibrio vulnificus from the Analysis of the Core-Genome: Implications for Intra-Species Taxonomy.</title>
        <authorList>
            <person name="Roig F.J."/>
            <person name="Gonzalez-Candelas F."/>
            <person name="Sanjuan E."/>
            <person name="Fouz B."/>
            <person name="Feil E.J."/>
            <person name="Llorens C."/>
            <person name="Baker-Austin C."/>
            <person name="Oliver J.D."/>
            <person name="Danin-Poleg Y."/>
            <person name="Gibas C.J."/>
            <person name="Kashi Y."/>
            <person name="Gulig P.A."/>
            <person name="Morrison S.S."/>
            <person name="Amaro C."/>
        </authorList>
    </citation>
    <scope>NUCLEOTIDE SEQUENCE [LARGE SCALE GENOMIC DNA]</scope>
    <source>
        <strain evidence="1 2">CECT4608</strain>
    </source>
</reference>
<sequence length="76" mass="8969">HFFKFIFSEVFTSPDLAEALRCLPCRWMRIIGKAVSLATPNLKKSHQKRLFDYKANNVAQKRAKHPLSRLIRWGKR</sequence>
<accession>A0A2S3R8Q4</accession>
<dbReference type="EMBL" id="PDGH01000016">
    <property type="protein sequence ID" value="POB50059.1"/>
    <property type="molecule type" value="Genomic_DNA"/>
</dbReference>
<proteinExistence type="predicted"/>
<name>A0A2S3R8Q4_VIBVL</name>
<protein>
    <submittedName>
        <fullName evidence="1">Uncharacterized protein</fullName>
    </submittedName>
</protein>
<evidence type="ECO:0000313" key="2">
    <source>
        <dbReference type="Proteomes" id="UP000237466"/>
    </source>
</evidence>
<comment type="caution">
    <text evidence="1">The sequence shown here is derived from an EMBL/GenBank/DDBJ whole genome shotgun (WGS) entry which is preliminary data.</text>
</comment>
<organism evidence="1 2">
    <name type="scientific">Vibrio vulnificus</name>
    <dbReference type="NCBI Taxonomy" id="672"/>
    <lineage>
        <taxon>Bacteria</taxon>
        <taxon>Pseudomonadati</taxon>
        <taxon>Pseudomonadota</taxon>
        <taxon>Gammaproteobacteria</taxon>
        <taxon>Vibrionales</taxon>
        <taxon>Vibrionaceae</taxon>
        <taxon>Vibrio</taxon>
    </lineage>
</organism>